<reference evidence="7 8" key="1">
    <citation type="submission" date="2016-01" db="EMBL/GenBank/DDBJ databases">
        <title>Genome Sequences of Twelve Sporeforming Bacillus Species Isolated from Foods.</title>
        <authorList>
            <person name="Berendsen E.M."/>
            <person name="Wells-Bennik M.H."/>
            <person name="Krawcyk A.O."/>
            <person name="De Jong A."/>
            <person name="Holsappel S."/>
            <person name="Eijlander R.T."/>
            <person name="Kuipers O.P."/>
        </authorList>
    </citation>
    <scope>NUCLEOTIDE SEQUENCE [LARGE SCALE GENOMIC DNA]</scope>
    <source>
        <strain evidence="7 8">B4102</strain>
    </source>
</reference>
<keyword evidence="5 6" id="KW-0472">Membrane</keyword>
<feature type="transmembrane region" description="Helical" evidence="6">
    <location>
        <begin position="152"/>
        <end position="173"/>
    </location>
</feature>
<proteinExistence type="predicted"/>
<dbReference type="PANTHER" id="PTHR33545">
    <property type="entry name" value="UPF0750 MEMBRANE PROTEIN YITT-RELATED"/>
    <property type="match status" value="1"/>
</dbReference>
<evidence type="ECO:0000256" key="6">
    <source>
        <dbReference type="SAM" id="Phobius"/>
    </source>
</evidence>
<keyword evidence="3 6" id="KW-0812">Transmembrane</keyword>
<evidence type="ECO:0000256" key="4">
    <source>
        <dbReference type="ARBA" id="ARBA00022989"/>
    </source>
</evidence>
<keyword evidence="4 6" id="KW-1133">Transmembrane helix</keyword>
<dbReference type="PANTHER" id="PTHR33545:SF5">
    <property type="entry name" value="UPF0750 MEMBRANE PROTEIN YITT"/>
    <property type="match status" value="1"/>
</dbReference>
<organism evidence="7 8">
    <name type="scientific">Heyndrickxia sporothermodurans</name>
    <dbReference type="NCBI Taxonomy" id="46224"/>
    <lineage>
        <taxon>Bacteria</taxon>
        <taxon>Bacillati</taxon>
        <taxon>Bacillota</taxon>
        <taxon>Bacilli</taxon>
        <taxon>Bacillales</taxon>
        <taxon>Bacillaceae</taxon>
        <taxon>Heyndrickxia</taxon>
    </lineage>
</organism>
<protein>
    <recommendedName>
        <fullName evidence="9">YitT family protein</fullName>
    </recommendedName>
</protein>
<dbReference type="GO" id="GO:0005886">
    <property type="term" value="C:plasma membrane"/>
    <property type="evidence" value="ECO:0007669"/>
    <property type="project" value="UniProtKB-SubCell"/>
</dbReference>
<feature type="transmembrane region" description="Helical" evidence="6">
    <location>
        <begin position="16"/>
        <end position="37"/>
    </location>
</feature>
<feature type="transmembrane region" description="Helical" evidence="6">
    <location>
        <begin position="85"/>
        <end position="102"/>
    </location>
</feature>
<accession>A0A150KKN8</accession>
<dbReference type="STRING" id="46224.B4102_3815"/>
<feature type="transmembrane region" description="Helical" evidence="6">
    <location>
        <begin position="57"/>
        <end position="78"/>
    </location>
</feature>
<sequence length="203" mass="22067">MMLIYLQKTVKGEISILKITAVFIGSLLLSIGINGFLVPHRLLDGGVTGLALIFHYYYGFPTGFVMILLSIPLFIYVWAFERISFYDSLFGLIVASLIIDWLEPLKTQFLFSIFPSVLLGGGFIGIGVGIMLRYGVSTGGTDLLAKILSRSFSLDIGLVILALDGFIVAVGFNTLGFKAFFFSCLTICLIGIIVSLLVKPSSS</sequence>
<gene>
    <name evidence="7" type="ORF">B4102_3815</name>
</gene>
<feature type="transmembrane region" description="Helical" evidence="6">
    <location>
        <begin position="108"/>
        <end position="132"/>
    </location>
</feature>
<dbReference type="Pfam" id="PF02588">
    <property type="entry name" value="YitT_membrane"/>
    <property type="match status" value="1"/>
</dbReference>
<evidence type="ECO:0000256" key="3">
    <source>
        <dbReference type="ARBA" id="ARBA00022692"/>
    </source>
</evidence>
<evidence type="ECO:0000313" key="7">
    <source>
        <dbReference type="EMBL" id="KYC90823.1"/>
    </source>
</evidence>
<keyword evidence="8" id="KW-1185">Reference proteome</keyword>
<comment type="caution">
    <text evidence="7">The sequence shown here is derived from an EMBL/GenBank/DDBJ whole genome shotgun (WGS) entry which is preliminary data.</text>
</comment>
<feature type="transmembrane region" description="Helical" evidence="6">
    <location>
        <begin position="179"/>
        <end position="198"/>
    </location>
</feature>
<dbReference type="PATRIC" id="fig|46224.3.peg.957"/>
<evidence type="ECO:0000256" key="1">
    <source>
        <dbReference type="ARBA" id="ARBA00004651"/>
    </source>
</evidence>
<dbReference type="AlphaFoldDB" id="A0A150KKN8"/>
<evidence type="ECO:0000256" key="2">
    <source>
        <dbReference type="ARBA" id="ARBA00022475"/>
    </source>
</evidence>
<dbReference type="InterPro" id="IPR003740">
    <property type="entry name" value="YitT"/>
</dbReference>
<name>A0A150KKN8_9BACI</name>
<evidence type="ECO:0000256" key="5">
    <source>
        <dbReference type="ARBA" id="ARBA00023136"/>
    </source>
</evidence>
<keyword evidence="2" id="KW-1003">Cell membrane</keyword>
<evidence type="ECO:0008006" key="9">
    <source>
        <dbReference type="Google" id="ProtNLM"/>
    </source>
</evidence>
<dbReference type="RefSeq" id="WP_382331719.1">
    <property type="nucleotide sequence ID" value="NZ_JBHVHW010000153.1"/>
</dbReference>
<dbReference type="Proteomes" id="UP000075666">
    <property type="component" value="Unassembled WGS sequence"/>
</dbReference>
<comment type="subcellular location">
    <subcellularLocation>
        <location evidence="1">Cell membrane</location>
        <topology evidence="1">Multi-pass membrane protein</topology>
    </subcellularLocation>
</comment>
<evidence type="ECO:0000313" key="8">
    <source>
        <dbReference type="Proteomes" id="UP000075666"/>
    </source>
</evidence>
<dbReference type="EMBL" id="LQYN01000124">
    <property type="protein sequence ID" value="KYC90823.1"/>
    <property type="molecule type" value="Genomic_DNA"/>
</dbReference>
<dbReference type="InterPro" id="IPR051461">
    <property type="entry name" value="UPF0750_membrane"/>
</dbReference>